<feature type="chain" id="PRO_5002204959" description="Fungal lipase-type domain-containing protein" evidence="5">
    <location>
        <begin position="19"/>
        <end position="292"/>
    </location>
</feature>
<protein>
    <recommendedName>
        <fullName evidence="6">Fungal lipase-type domain-containing protein</fullName>
    </recommendedName>
</protein>
<name>A0A0C9VSQ7_SPHS4</name>
<accession>A0A0C9VSQ7</accession>
<keyword evidence="1" id="KW-1015">Disulfide bond</keyword>
<evidence type="ECO:0000256" key="3">
    <source>
        <dbReference type="ARBA" id="ARBA00047591"/>
    </source>
</evidence>
<dbReference type="OrthoDB" id="438440at2759"/>
<dbReference type="PANTHER" id="PTHR45856">
    <property type="entry name" value="ALPHA/BETA-HYDROLASES SUPERFAMILY PROTEIN"/>
    <property type="match status" value="1"/>
</dbReference>
<evidence type="ECO:0000256" key="2">
    <source>
        <dbReference type="ARBA" id="ARBA00043996"/>
    </source>
</evidence>
<comment type="catalytic activity">
    <reaction evidence="3">
        <text>a diacylglycerol + H2O = a monoacylglycerol + a fatty acid + H(+)</text>
        <dbReference type="Rhea" id="RHEA:32731"/>
        <dbReference type="ChEBI" id="CHEBI:15377"/>
        <dbReference type="ChEBI" id="CHEBI:15378"/>
        <dbReference type="ChEBI" id="CHEBI:17408"/>
        <dbReference type="ChEBI" id="CHEBI:18035"/>
        <dbReference type="ChEBI" id="CHEBI:28868"/>
    </reaction>
</comment>
<dbReference type="InterPro" id="IPR029058">
    <property type="entry name" value="AB_hydrolase_fold"/>
</dbReference>
<gene>
    <name evidence="7" type="ORF">M422DRAFT_255385</name>
</gene>
<reference evidence="7 8" key="1">
    <citation type="submission" date="2014-06" db="EMBL/GenBank/DDBJ databases">
        <title>Evolutionary Origins and Diversification of the Mycorrhizal Mutualists.</title>
        <authorList>
            <consortium name="DOE Joint Genome Institute"/>
            <consortium name="Mycorrhizal Genomics Consortium"/>
            <person name="Kohler A."/>
            <person name="Kuo A."/>
            <person name="Nagy L.G."/>
            <person name="Floudas D."/>
            <person name="Copeland A."/>
            <person name="Barry K.W."/>
            <person name="Cichocki N."/>
            <person name="Veneault-Fourrey C."/>
            <person name="LaButti K."/>
            <person name="Lindquist E.A."/>
            <person name="Lipzen A."/>
            <person name="Lundell T."/>
            <person name="Morin E."/>
            <person name="Murat C."/>
            <person name="Riley R."/>
            <person name="Ohm R."/>
            <person name="Sun H."/>
            <person name="Tunlid A."/>
            <person name="Henrissat B."/>
            <person name="Grigoriev I.V."/>
            <person name="Hibbett D.S."/>
            <person name="Martin F."/>
        </authorList>
    </citation>
    <scope>NUCLEOTIDE SEQUENCE [LARGE SCALE GENOMIC DNA]</scope>
    <source>
        <strain evidence="7 8">SS14</strain>
    </source>
</reference>
<keyword evidence="8" id="KW-1185">Reference proteome</keyword>
<evidence type="ECO:0000313" key="7">
    <source>
        <dbReference type="EMBL" id="KIJ41480.1"/>
    </source>
</evidence>
<comment type="catalytic activity">
    <reaction evidence="4">
        <text>a monoacylglycerol + H2O = glycerol + a fatty acid + H(+)</text>
        <dbReference type="Rhea" id="RHEA:15245"/>
        <dbReference type="ChEBI" id="CHEBI:15377"/>
        <dbReference type="ChEBI" id="CHEBI:15378"/>
        <dbReference type="ChEBI" id="CHEBI:17408"/>
        <dbReference type="ChEBI" id="CHEBI:17754"/>
        <dbReference type="ChEBI" id="CHEBI:28868"/>
    </reaction>
</comment>
<dbReference type="AlphaFoldDB" id="A0A0C9VSQ7"/>
<sequence length="292" mass="31232">MSFKLFFAVLPWLSLALAFPLETRSDPAASQTVFNDLVFYFQYASSAYAPLCPSPNGNTLVTQFSNIATDTQGFIARDDNRKEIVVALRGTSSVQDAFTDIGILLTGLASPGVSPPSGTSVHSGFLLAYNSVADLIISTVKSQLQAHPGYNLVTSGHSLGGALSSLAAVSLKNNFPSSQVTMYTYGKFPTLESQPRTGNPTYAFWVNQLFGNKAFRGVHAADGVPTIIPELVGYRHHGTEYWSLPLESISAGNTRVCAADGEDPTCSDSIPSAGIDLDHTVYYNILAITPFC</sequence>
<dbReference type="CDD" id="cd00519">
    <property type="entry name" value="Lipase_3"/>
    <property type="match status" value="1"/>
</dbReference>
<keyword evidence="5" id="KW-0732">Signal</keyword>
<dbReference type="EMBL" id="KN837136">
    <property type="protein sequence ID" value="KIJ41480.1"/>
    <property type="molecule type" value="Genomic_DNA"/>
</dbReference>
<feature type="domain" description="Fungal lipase-type" evidence="6">
    <location>
        <begin position="85"/>
        <end position="229"/>
    </location>
</feature>
<evidence type="ECO:0000256" key="4">
    <source>
        <dbReference type="ARBA" id="ARBA00048461"/>
    </source>
</evidence>
<organism evidence="7 8">
    <name type="scientific">Sphaerobolus stellatus (strain SS14)</name>
    <dbReference type="NCBI Taxonomy" id="990650"/>
    <lineage>
        <taxon>Eukaryota</taxon>
        <taxon>Fungi</taxon>
        <taxon>Dikarya</taxon>
        <taxon>Basidiomycota</taxon>
        <taxon>Agaricomycotina</taxon>
        <taxon>Agaricomycetes</taxon>
        <taxon>Phallomycetidae</taxon>
        <taxon>Geastrales</taxon>
        <taxon>Sphaerobolaceae</taxon>
        <taxon>Sphaerobolus</taxon>
    </lineage>
</organism>
<dbReference type="Proteomes" id="UP000054279">
    <property type="component" value="Unassembled WGS sequence"/>
</dbReference>
<proteinExistence type="inferred from homology"/>
<dbReference type="Pfam" id="PF01764">
    <property type="entry name" value="Lipase_3"/>
    <property type="match status" value="1"/>
</dbReference>
<dbReference type="HOGENOM" id="CLU_032957_1_1_1"/>
<dbReference type="PANTHER" id="PTHR45856:SF24">
    <property type="entry name" value="FUNGAL LIPASE-LIKE DOMAIN-CONTAINING PROTEIN"/>
    <property type="match status" value="1"/>
</dbReference>
<comment type="similarity">
    <text evidence="2">Belongs to the AB hydrolase superfamily. Lipase family. Class 3 subfamily.</text>
</comment>
<evidence type="ECO:0000313" key="8">
    <source>
        <dbReference type="Proteomes" id="UP000054279"/>
    </source>
</evidence>
<evidence type="ECO:0000256" key="5">
    <source>
        <dbReference type="SAM" id="SignalP"/>
    </source>
</evidence>
<dbReference type="SUPFAM" id="SSF53474">
    <property type="entry name" value="alpha/beta-Hydrolases"/>
    <property type="match status" value="1"/>
</dbReference>
<feature type="signal peptide" evidence="5">
    <location>
        <begin position="1"/>
        <end position="18"/>
    </location>
</feature>
<evidence type="ECO:0000259" key="6">
    <source>
        <dbReference type="Pfam" id="PF01764"/>
    </source>
</evidence>
<evidence type="ECO:0000256" key="1">
    <source>
        <dbReference type="ARBA" id="ARBA00023157"/>
    </source>
</evidence>
<dbReference type="InterPro" id="IPR002921">
    <property type="entry name" value="Fungal_lipase-type"/>
</dbReference>
<dbReference type="Gene3D" id="3.40.50.1820">
    <property type="entry name" value="alpha/beta hydrolase"/>
    <property type="match status" value="1"/>
</dbReference>
<dbReference type="InterPro" id="IPR051218">
    <property type="entry name" value="Sec_MonoDiacylglyc_Lipase"/>
</dbReference>
<dbReference type="GO" id="GO:0006629">
    <property type="term" value="P:lipid metabolic process"/>
    <property type="evidence" value="ECO:0007669"/>
    <property type="project" value="InterPro"/>
</dbReference>